<dbReference type="Pfam" id="PF00067">
    <property type="entry name" value="p450"/>
    <property type="match status" value="1"/>
</dbReference>
<dbReference type="PANTHER" id="PTHR24291:SF50">
    <property type="entry name" value="BIFUNCTIONAL ALBAFLAVENONE MONOOXYGENASE_TERPENE SYNTHASE"/>
    <property type="match status" value="1"/>
</dbReference>
<comment type="similarity">
    <text evidence="1 7">Belongs to the cytochrome P450 family.</text>
</comment>
<dbReference type="SUPFAM" id="SSF48264">
    <property type="entry name" value="Cytochrome P450"/>
    <property type="match status" value="1"/>
</dbReference>
<dbReference type="InterPro" id="IPR050196">
    <property type="entry name" value="Cytochrome_P450_Monoox"/>
</dbReference>
<keyword evidence="6 7" id="KW-0503">Monooxygenase</keyword>
<dbReference type="Proteomes" id="UP001501747">
    <property type="component" value="Unassembled WGS sequence"/>
</dbReference>
<dbReference type="Gene3D" id="1.10.630.10">
    <property type="entry name" value="Cytochrome P450"/>
    <property type="match status" value="1"/>
</dbReference>
<accession>A0ABP7TSX0</accession>
<keyword evidence="3 7" id="KW-0479">Metal-binding</keyword>
<dbReference type="PANTHER" id="PTHR24291">
    <property type="entry name" value="CYTOCHROME P450 FAMILY 4"/>
    <property type="match status" value="1"/>
</dbReference>
<evidence type="ECO:0000256" key="7">
    <source>
        <dbReference type="RuleBase" id="RU000461"/>
    </source>
</evidence>
<dbReference type="PRINTS" id="PR00385">
    <property type="entry name" value="P450"/>
</dbReference>
<dbReference type="InterPro" id="IPR017972">
    <property type="entry name" value="Cyt_P450_CS"/>
</dbReference>
<evidence type="ECO:0000256" key="6">
    <source>
        <dbReference type="ARBA" id="ARBA00023033"/>
    </source>
</evidence>
<keyword evidence="2 7" id="KW-0349">Heme</keyword>
<dbReference type="InterPro" id="IPR001128">
    <property type="entry name" value="Cyt_P450"/>
</dbReference>
<evidence type="ECO:0000256" key="2">
    <source>
        <dbReference type="ARBA" id="ARBA00022617"/>
    </source>
</evidence>
<evidence type="ECO:0000256" key="5">
    <source>
        <dbReference type="ARBA" id="ARBA00023004"/>
    </source>
</evidence>
<keyword evidence="4 7" id="KW-0560">Oxidoreductase</keyword>
<evidence type="ECO:0000256" key="4">
    <source>
        <dbReference type="ARBA" id="ARBA00023002"/>
    </source>
</evidence>
<keyword evidence="9" id="KW-1185">Reference proteome</keyword>
<dbReference type="PRINTS" id="PR00463">
    <property type="entry name" value="EP450I"/>
</dbReference>
<proteinExistence type="inferred from homology"/>
<evidence type="ECO:0000256" key="1">
    <source>
        <dbReference type="ARBA" id="ARBA00010617"/>
    </source>
</evidence>
<dbReference type="RefSeq" id="WP_344883393.1">
    <property type="nucleotide sequence ID" value="NZ_BAABAL010000019.1"/>
</dbReference>
<dbReference type="CDD" id="cd11049">
    <property type="entry name" value="CYP170A1-like"/>
    <property type="match status" value="1"/>
</dbReference>
<evidence type="ECO:0000313" key="8">
    <source>
        <dbReference type="EMBL" id="GAA4030760.1"/>
    </source>
</evidence>
<dbReference type="InterPro" id="IPR002401">
    <property type="entry name" value="Cyt_P450_E_grp-I"/>
</dbReference>
<dbReference type="InterPro" id="IPR036396">
    <property type="entry name" value="Cyt_P450_sf"/>
</dbReference>
<sequence>MPVRVAPGRWPLLGHTPALLRRRVHFTAGLREHGDVVKLSMGPLQTYFLTNPELVHRVMVSDGSSFGTGIMFRKFRPYAGNGLALSDGPFHRRQRKLMLPAFGRQNLRRYAELWVRATTALVESWRPGEVRQIDADMQALAMTNVGETLFGTELGEEAINEARRSIPLVIQLGMYRVLSPGFVEKLPLPFNRRFDQATARMKSVVHGLLEGRDPDVDHGDLLSTLLLAEDAETGERMTREQVHDEVMTVLTAGTETTALILAWTCHELGRDPAVAERVRAEVDQVLGGRPVTFDDVAALVYTGQVVSEVLRMYALWLLMRRTEQEVDLGPVRLRPGDEVMFSPLALHTDPRYWDHPDVFDPDRWSTDRVKTLPPGVFLPFGDGSRQCIGHLFARAEVVIGVATIFARWSLEPTGPVRVRYTTIAYPRGMPMTVRPRDQ</sequence>
<protein>
    <submittedName>
        <fullName evidence="8">Cytochrome P450</fullName>
    </submittedName>
</protein>
<keyword evidence="5 7" id="KW-0408">Iron</keyword>
<gene>
    <name evidence="8" type="ORF">GCM10022247_64810</name>
</gene>
<dbReference type="PROSITE" id="PS00086">
    <property type="entry name" value="CYTOCHROME_P450"/>
    <property type="match status" value="1"/>
</dbReference>
<comment type="caution">
    <text evidence="8">The sequence shown here is derived from an EMBL/GenBank/DDBJ whole genome shotgun (WGS) entry which is preliminary data.</text>
</comment>
<name>A0ABP7TSX0_9PSEU</name>
<evidence type="ECO:0000313" key="9">
    <source>
        <dbReference type="Proteomes" id="UP001501747"/>
    </source>
</evidence>
<dbReference type="EMBL" id="BAABAL010000019">
    <property type="protein sequence ID" value="GAA4030760.1"/>
    <property type="molecule type" value="Genomic_DNA"/>
</dbReference>
<reference evidence="9" key="1">
    <citation type="journal article" date="2019" name="Int. J. Syst. Evol. Microbiol.">
        <title>The Global Catalogue of Microorganisms (GCM) 10K type strain sequencing project: providing services to taxonomists for standard genome sequencing and annotation.</title>
        <authorList>
            <consortium name="The Broad Institute Genomics Platform"/>
            <consortium name="The Broad Institute Genome Sequencing Center for Infectious Disease"/>
            <person name="Wu L."/>
            <person name="Ma J."/>
        </authorList>
    </citation>
    <scope>NUCLEOTIDE SEQUENCE [LARGE SCALE GENOMIC DNA]</scope>
    <source>
        <strain evidence="9">JCM 17342</strain>
    </source>
</reference>
<evidence type="ECO:0000256" key="3">
    <source>
        <dbReference type="ARBA" id="ARBA00022723"/>
    </source>
</evidence>
<organism evidence="8 9">
    <name type="scientific">Allokutzneria multivorans</name>
    <dbReference type="NCBI Taxonomy" id="1142134"/>
    <lineage>
        <taxon>Bacteria</taxon>
        <taxon>Bacillati</taxon>
        <taxon>Actinomycetota</taxon>
        <taxon>Actinomycetes</taxon>
        <taxon>Pseudonocardiales</taxon>
        <taxon>Pseudonocardiaceae</taxon>
        <taxon>Allokutzneria</taxon>
    </lineage>
</organism>